<dbReference type="PANTHER" id="PTHR31094">
    <property type="entry name" value="RIKEN CDNA 2310061I04 GENE"/>
    <property type="match status" value="1"/>
</dbReference>
<evidence type="ECO:0008006" key="4">
    <source>
        <dbReference type="Google" id="ProtNLM"/>
    </source>
</evidence>
<evidence type="ECO:0000313" key="2">
    <source>
        <dbReference type="EMBL" id="KAA8497356.1"/>
    </source>
</evidence>
<organism evidence="2 3">
    <name type="scientific">Porphyridium purpureum</name>
    <name type="common">Red alga</name>
    <name type="synonym">Porphyridium cruentum</name>
    <dbReference type="NCBI Taxonomy" id="35688"/>
    <lineage>
        <taxon>Eukaryota</taxon>
        <taxon>Rhodophyta</taxon>
        <taxon>Bangiophyceae</taxon>
        <taxon>Porphyridiales</taxon>
        <taxon>Porphyridiaceae</taxon>
        <taxon>Porphyridium</taxon>
    </lineage>
</organism>
<name>A0A5J4Z164_PORPP</name>
<gene>
    <name evidence="2" type="ORF">FVE85_1085</name>
</gene>
<dbReference type="SUPFAM" id="SSF54427">
    <property type="entry name" value="NTF2-like"/>
    <property type="match status" value="1"/>
</dbReference>
<proteinExistence type="predicted"/>
<comment type="caution">
    <text evidence="2">The sequence shown here is derived from an EMBL/GenBank/DDBJ whole genome shotgun (WGS) entry which is preliminary data.</text>
</comment>
<evidence type="ECO:0000313" key="3">
    <source>
        <dbReference type="Proteomes" id="UP000324585"/>
    </source>
</evidence>
<dbReference type="EMBL" id="VRMN01000002">
    <property type="protein sequence ID" value="KAA8497356.1"/>
    <property type="molecule type" value="Genomic_DNA"/>
</dbReference>
<dbReference type="AlphaFoldDB" id="A0A5J4Z164"/>
<dbReference type="InterPro" id="IPR032710">
    <property type="entry name" value="NTF2-like_dom_sf"/>
</dbReference>
<dbReference type="PANTHER" id="PTHR31094:SF2">
    <property type="entry name" value="RIKEN CDNA 2310061I04 GENE"/>
    <property type="match status" value="1"/>
</dbReference>
<dbReference type="OrthoDB" id="44820at2759"/>
<protein>
    <recommendedName>
        <fullName evidence="4">SnoaL-like domain-containing protein</fullName>
    </recommendedName>
</protein>
<dbReference type="Proteomes" id="UP000324585">
    <property type="component" value="Unassembled WGS sequence"/>
</dbReference>
<dbReference type="InterPro" id="IPR018790">
    <property type="entry name" value="DUF2358"/>
</dbReference>
<keyword evidence="1" id="KW-0732">Signal</keyword>
<sequence length="298" mass="32541">MAHAHAPMAAFQAVTLSQTLALPWGARQSAVAAVAAAAAASSSCARCHELSKTARSRGAPSAALASRTVRTYSGWDKRHTHLDSVPPGGSVRSHASSGRKCSIAMATVKPLMTSLGGGGVGGGVPASKKKNHHNRGPDFNANVGKLIETLRDDYPCLLERAPNLDMFTEDVILREHLTADLHGKNKYWAFFWALRAHMRLMFREPRVEILNLFFDDMDMSVQLRWRLTGAPRLSNTTRVVDGISLYRVNQHGFCWMCELTNVNPPRNSFYAAIDRMAVSVAGQRVQPTTPVANCNCTD</sequence>
<evidence type="ECO:0000256" key="1">
    <source>
        <dbReference type="SAM" id="SignalP"/>
    </source>
</evidence>
<feature type="chain" id="PRO_5023916311" description="SnoaL-like domain-containing protein" evidence="1">
    <location>
        <begin position="22"/>
        <end position="298"/>
    </location>
</feature>
<dbReference type="Pfam" id="PF10184">
    <property type="entry name" value="DUF2358"/>
    <property type="match status" value="1"/>
</dbReference>
<accession>A0A5J4Z164</accession>
<keyword evidence="3" id="KW-1185">Reference proteome</keyword>
<feature type="signal peptide" evidence="1">
    <location>
        <begin position="1"/>
        <end position="21"/>
    </location>
</feature>
<reference evidence="3" key="1">
    <citation type="journal article" date="2019" name="Nat. Commun.">
        <title>Expansion of phycobilisome linker gene families in mesophilic red algae.</title>
        <authorList>
            <person name="Lee J."/>
            <person name="Kim D."/>
            <person name="Bhattacharya D."/>
            <person name="Yoon H.S."/>
        </authorList>
    </citation>
    <scope>NUCLEOTIDE SEQUENCE [LARGE SCALE GENOMIC DNA]</scope>
    <source>
        <strain evidence="3">CCMP 1328</strain>
    </source>
</reference>